<evidence type="ECO:0000259" key="4">
    <source>
        <dbReference type="PROSITE" id="PS50118"/>
    </source>
</evidence>
<feature type="coiled-coil region" evidence="3">
    <location>
        <begin position="114"/>
        <end position="163"/>
    </location>
</feature>
<dbReference type="InterPro" id="IPR009071">
    <property type="entry name" value="HMG_box_dom"/>
</dbReference>
<dbReference type="InterPro" id="IPR050342">
    <property type="entry name" value="HMGB"/>
</dbReference>
<feature type="domain" description="HMG box" evidence="4">
    <location>
        <begin position="63"/>
        <end position="132"/>
    </location>
</feature>
<proteinExistence type="predicted"/>
<dbReference type="GO" id="GO:0005634">
    <property type="term" value="C:nucleus"/>
    <property type="evidence" value="ECO:0007669"/>
    <property type="project" value="UniProtKB-UniRule"/>
</dbReference>
<organism evidence="5 6">
    <name type="scientific">Brachionus calyciflorus</name>
    <dbReference type="NCBI Taxonomy" id="104777"/>
    <lineage>
        <taxon>Eukaryota</taxon>
        <taxon>Metazoa</taxon>
        <taxon>Spiralia</taxon>
        <taxon>Gnathifera</taxon>
        <taxon>Rotifera</taxon>
        <taxon>Eurotatoria</taxon>
        <taxon>Monogononta</taxon>
        <taxon>Pseudotrocha</taxon>
        <taxon>Ploima</taxon>
        <taxon>Brachionidae</taxon>
        <taxon>Brachionus</taxon>
    </lineage>
</organism>
<sequence length="346" mass="41727">MFLLRSLNFSCIKQVVCVSQIRNVSIKKTQGVKILPDIPVRELIRYKPKVDLNLVESFEKIRKKLNLKAFNFFFMEKFKEYNEETNDKKPITAFSKRISDDWRSISYDEKIGFYERAKKNYEMYRTEIDNLVAHLTENELKSLEEELRNRRRLRNKLREKINLRREKLKLGIPRRPIGALFTFGKTLDFSNIPFSERGRVLKEKWNELTEQEKTNYKNEANVDLNEYYKKKIDWEIKMITNGRRDLVSAKTQRDLAKNIEKEMNKVKPKDPEHIERPRNRHRLASVPPFSLFISELMLKKKFKFREAAIEGSKLWKTMDEKKKNKYFKEAEELRNEFQQLKNKKLN</sequence>
<keyword evidence="2" id="KW-0539">Nucleus</keyword>
<feature type="coiled-coil region" evidence="3">
    <location>
        <begin position="316"/>
        <end position="343"/>
    </location>
</feature>
<protein>
    <recommendedName>
        <fullName evidence="4">HMG box domain-containing protein</fullName>
    </recommendedName>
</protein>
<dbReference type="GO" id="GO:0003677">
    <property type="term" value="F:DNA binding"/>
    <property type="evidence" value="ECO:0007669"/>
    <property type="project" value="UniProtKB-UniRule"/>
</dbReference>
<feature type="domain" description="HMG box" evidence="4">
    <location>
        <begin position="173"/>
        <end position="235"/>
    </location>
</feature>
<evidence type="ECO:0000313" key="6">
    <source>
        <dbReference type="Proteomes" id="UP000663879"/>
    </source>
</evidence>
<gene>
    <name evidence="5" type="ORF">OXX778_LOCUS6997</name>
</gene>
<dbReference type="PANTHER" id="PTHR48112">
    <property type="entry name" value="HIGH MOBILITY GROUP PROTEIN DSP1"/>
    <property type="match status" value="1"/>
</dbReference>
<dbReference type="AlphaFoldDB" id="A0A813TMG4"/>
<feature type="DNA-binding region" description="HMG box" evidence="2">
    <location>
        <begin position="63"/>
        <end position="132"/>
    </location>
</feature>
<dbReference type="Gene3D" id="1.10.30.10">
    <property type="entry name" value="High mobility group box domain"/>
    <property type="match status" value="2"/>
</dbReference>
<comment type="caution">
    <text evidence="5">The sequence shown here is derived from an EMBL/GenBank/DDBJ whole genome shotgun (WGS) entry which is preliminary data.</text>
</comment>
<accession>A0A813TMG4</accession>
<dbReference type="InterPro" id="IPR036910">
    <property type="entry name" value="HMG_box_dom_sf"/>
</dbReference>
<evidence type="ECO:0000313" key="5">
    <source>
        <dbReference type="EMBL" id="CAF0811502.1"/>
    </source>
</evidence>
<dbReference type="SMART" id="SM00398">
    <property type="entry name" value="HMG"/>
    <property type="match status" value="3"/>
</dbReference>
<reference evidence="5" key="1">
    <citation type="submission" date="2021-02" db="EMBL/GenBank/DDBJ databases">
        <authorList>
            <person name="Nowell W R."/>
        </authorList>
    </citation>
    <scope>NUCLEOTIDE SEQUENCE</scope>
    <source>
        <strain evidence="5">Ploen Becks lab</strain>
    </source>
</reference>
<keyword evidence="6" id="KW-1185">Reference proteome</keyword>
<dbReference type="OrthoDB" id="5550281at2759"/>
<dbReference type="Pfam" id="PF09011">
    <property type="entry name" value="HMG_box_2"/>
    <property type="match status" value="1"/>
</dbReference>
<keyword evidence="3" id="KW-0175">Coiled coil</keyword>
<evidence type="ECO:0000256" key="2">
    <source>
        <dbReference type="PROSITE-ProRule" id="PRU00267"/>
    </source>
</evidence>
<feature type="DNA-binding region" description="HMG box" evidence="2">
    <location>
        <begin position="173"/>
        <end position="235"/>
    </location>
</feature>
<name>A0A813TMG4_9BILA</name>
<dbReference type="CDD" id="cd00084">
    <property type="entry name" value="HMG-box_SF"/>
    <property type="match status" value="1"/>
</dbReference>
<dbReference type="SUPFAM" id="SSF47095">
    <property type="entry name" value="HMG-box"/>
    <property type="match status" value="3"/>
</dbReference>
<dbReference type="EMBL" id="CAJNOC010000866">
    <property type="protein sequence ID" value="CAF0811502.1"/>
    <property type="molecule type" value="Genomic_DNA"/>
</dbReference>
<keyword evidence="1 2" id="KW-0238">DNA-binding</keyword>
<dbReference type="Proteomes" id="UP000663879">
    <property type="component" value="Unassembled WGS sequence"/>
</dbReference>
<evidence type="ECO:0000256" key="1">
    <source>
        <dbReference type="ARBA" id="ARBA00023125"/>
    </source>
</evidence>
<dbReference type="GO" id="GO:0006357">
    <property type="term" value="P:regulation of transcription by RNA polymerase II"/>
    <property type="evidence" value="ECO:0007669"/>
    <property type="project" value="TreeGrafter"/>
</dbReference>
<evidence type="ECO:0000256" key="3">
    <source>
        <dbReference type="SAM" id="Coils"/>
    </source>
</evidence>
<dbReference type="PROSITE" id="PS50118">
    <property type="entry name" value="HMG_BOX_2"/>
    <property type="match status" value="2"/>
</dbReference>
<dbReference type="PANTHER" id="PTHR48112:SF22">
    <property type="entry name" value="MITOCHONDRIAL TRANSCRIPTION FACTOR A, ISOFORM B"/>
    <property type="match status" value="1"/>
</dbReference>